<evidence type="ECO:0000313" key="3">
    <source>
        <dbReference type="EMBL" id="KAF2901406.1"/>
    </source>
</evidence>
<evidence type="ECO:0000313" key="4">
    <source>
        <dbReference type="Proteomes" id="UP000801492"/>
    </source>
</evidence>
<keyword evidence="1" id="KW-0175">Coiled coil</keyword>
<dbReference type="SMART" id="SM00745">
    <property type="entry name" value="MIT"/>
    <property type="match status" value="1"/>
</dbReference>
<dbReference type="PANTHER" id="PTHR21222">
    <property type="entry name" value="MIT DOMAIN-CONTAINING PROTEIN 1"/>
    <property type="match status" value="1"/>
</dbReference>
<dbReference type="Pfam" id="PF04212">
    <property type="entry name" value="MIT"/>
    <property type="match status" value="1"/>
</dbReference>
<dbReference type="EMBL" id="VTPC01001661">
    <property type="protein sequence ID" value="KAF2901406.1"/>
    <property type="molecule type" value="Genomic_DNA"/>
</dbReference>
<dbReference type="OrthoDB" id="19553at2759"/>
<dbReference type="Proteomes" id="UP000801492">
    <property type="component" value="Unassembled WGS sequence"/>
</dbReference>
<comment type="caution">
    <text evidence="3">The sequence shown here is derived from an EMBL/GenBank/DDBJ whole genome shotgun (WGS) entry which is preliminary data.</text>
</comment>
<gene>
    <name evidence="3" type="ORF">ILUMI_04783</name>
</gene>
<keyword evidence="4" id="KW-1185">Reference proteome</keyword>
<dbReference type="CDD" id="cd02685">
    <property type="entry name" value="MIT_C"/>
    <property type="match status" value="1"/>
</dbReference>
<reference evidence="3" key="1">
    <citation type="submission" date="2019-08" db="EMBL/GenBank/DDBJ databases">
        <title>The genome of the North American firefly Photinus pyralis.</title>
        <authorList>
            <consortium name="Photinus pyralis genome working group"/>
            <person name="Fallon T.R."/>
            <person name="Sander Lower S.E."/>
            <person name="Weng J.-K."/>
        </authorList>
    </citation>
    <scope>NUCLEOTIDE SEQUENCE</scope>
    <source>
        <strain evidence="3">TRF0915ILg1</strain>
        <tissue evidence="3">Whole body</tissue>
    </source>
</reference>
<dbReference type="Gene3D" id="3.30.870.30">
    <property type="entry name" value="MITD, C-terminal phospholipase D-like domain"/>
    <property type="match status" value="1"/>
</dbReference>
<evidence type="ECO:0000256" key="1">
    <source>
        <dbReference type="SAM" id="Coils"/>
    </source>
</evidence>
<name>A0A8K0DC77_IGNLU</name>
<accession>A0A8K0DC77</accession>
<dbReference type="InterPro" id="IPR036181">
    <property type="entry name" value="MIT_dom_sf"/>
</dbReference>
<dbReference type="InterPro" id="IPR032341">
    <property type="entry name" value="MITD1_C"/>
</dbReference>
<dbReference type="InterPro" id="IPR052817">
    <property type="entry name" value="MIT_domain_contain_protein1"/>
</dbReference>
<dbReference type="Gene3D" id="1.20.58.80">
    <property type="entry name" value="Phosphotransferase system, lactose/cellobiose-type IIA subunit"/>
    <property type="match status" value="1"/>
</dbReference>
<organism evidence="3 4">
    <name type="scientific">Ignelater luminosus</name>
    <name type="common">Cucubano</name>
    <name type="synonym">Pyrophorus luminosus</name>
    <dbReference type="NCBI Taxonomy" id="2038154"/>
    <lineage>
        <taxon>Eukaryota</taxon>
        <taxon>Metazoa</taxon>
        <taxon>Ecdysozoa</taxon>
        <taxon>Arthropoda</taxon>
        <taxon>Hexapoda</taxon>
        <taxon>Insecta</taxon>
        <taxon>Pterygota</taxon>
        <taxon>Neoptera</taxon>
        <taxon>Endopterygota</taxon>
        <taxon>Coleoptera</taxon>
        <taxon>Polyphaga</taxon>
        <taxon>Elateriformia</taxon>
        <taxon>Elateroidea</taxon>
        <taxon>Elateridae</taxon>
        <taxon>Agrypninae</taxon>
        <taxon>Pyrophorini</taxon>
        <taxon>Ignelater</taxon>
    </lineage>
</organism>
<evidence type="ECO:0000259" key="2">
    <source>
        <dbReference type="SMART" id="SM00745"/>
    </source>
</evidence>
<feature type="domain" description="MIT" evidence="2">
    <location>
        <begin position="1"/>
        <end position="74"/>
    </location>
</feature>
<proteinExistence type="predicted"/>
<dbReference type="Pfam" id="PF16565">
    <property type="entry name" value="MIT_C"/>
    <property type="match status" value="1"/>
</dbReference>
<dbReference type="AlphaFoldDB" id="A0A8K0DC77"/>
<protein>
    <recommendedName>
        <fullName evidence="2">MIT domain-containing protein</fullName>
    </recommendedName>
</protein>
<feature type="coiled-coil region" evidence="1">
    <location>
        <begin position="48"/>
        <end position="75"/>
    </location>
</feature>
<dbReference type="InterPro" id="IPR007330">
    <property type="entry name" value="MIT_dom"/>
</dbReference>
<sequence>MSLQVAGNVLLKAVELDNKKRYTEALLYYKEGLQLLLDLLKGDVGDKRTSLRKKAEEYMKRAEEIKQIVENLKQEGTFHEQIHIENNATGYSYEKVFGRFLDEDVEYVEIEDPYIRAYHQCQNFVRFCELLVKKCNKLRTIQLLTTADGTEQQKWLTDVTSSLAHHRIHLNISYSETLHDRQIKLSTGWIIKIGRGLDYFKAPETKFSLGVFETDFRTCHETTIDIFHSNNVRNI</sequence>
<dbReference type="PANTHER" id="PTHR21222:SF1">
    <property type="entry name" value="MIT DOMAIN-CONTAINING PROTEIN 1"/>
    <property type="match status" value="1"/>
</dbReference>
<dbReference type="SUPFAM" id="SSF116846">
    <property type="entry name" value="MIT domain"/>
    <property type="match status" value="1"/>
</dbReference>
<dbReference type="InterPro" id="IPR038113">
    <property type="entry name" value="MITD1_C_sf"/>
</dbReference>